<dbReference type="PANTHER" id="PTHR43201">
    <property type="entry name" value="ACYL-COA SYNTHETASE"/>
    <property type="match status" value="1"/>
</dbReference>
<evidence type="ECO:0000259" key="2">
    <source>
        <dbReference type="Pfam" id="PF00501"/>
    </source>
</evidence>
<dbReference type="GO" id="GO:0006631">
    <property type="term" value="P:fatty acid metabolic process"/>
    <property type="evidence" value="ECO:0007669"/>
    <property type="project" value="TreeGrafter"/>
</dbReference>
<dbReference type="PANTHER" id="PTHR43201:SF8">
    <property type="entry name" value="ACYL-COA SYNTHETASE FAMILY MEMBER 3"/>
    <property type="match status" value="1"/>
</dbReference>
<proteinExistence type="inferred from homology"/>
<feature type="non-terminal residue" evidence="3">
    <location>
        <position position="84"/>
    </location>
</feature>
<dbReference type="GO" id="GO:0031956">
    <property type="term" value="F:medium-chain fatty acid-CoA ligase activity"/>
    <property type="evidence" value="ECO:0007669"/>
    <property type="project" value="TreeGrafter"/>
</dbReference>
<evidence type="ECO:0000256" key="1">
    <source>
        <dbReference type="ARBA" id="ARBA00006432"/>
    </source>
</evidence>
<protein>
    <recommendedName>
        <fullName evidence="2">AMP-dependent synthetase/ligase domain-containing protein</fullName>
    </recommendedName>
</protein>
<comment type="caution">
    <text evidence="3">The sequence shown here is derived from an EMBL/GenBank/DDBJ whole genome shotgun (WGS) entry which is preliminary data.</text>
</comment>
<feature type="domain" description="AMP-dependent synthetase/ligase" evidence="2">
    <location>
        <begin position="1"/>
        <end position="79"/>
    </location>
</feature>
<dbReference type="Pfam" id="PF00501">
    <property type="entry name" value="AMP-binding"/>
    <property type="match status" value="1"/>
</dbReference>
<comment type="similarity">
    <text evidence="1">Belongs to the ATP-dependent AMP-binding enzyme family.</text>
</comment>
<evidence type="ECO:0000313" key="4">
    <source>
        <dbReference type="Proteomes" id="UP000824782"/>
    </source>
</evidence>
<dbReference type="InterPro" id="IPR000873">
    <property type="entry name" value="AMP-dep_synth/lig_dom"/>
</dbReference>
<reference evidence="3" key="1">
    <citation type="thesis" date="2020" institute="ProQuest LLC" country="789 East Eisenhower Parkway, Ann Arbor, MI, USA">
        <title>Comparative Genomics and Chromosome Evolution.</title>
        <authorList>
            <person name="Mudd A.B."/>
        </authorList>
    </citation>
    <scope>NUCLEOTIDE SEQUENCE</scope>
    <source>
        <strain evidence="3">237g6f4</strain>
        <tissue evidence="3">Blood</tissue>
    </source>
</reference>
<dbReference type="Gene3D" id="3.40.50.12780">
    <property type="entry name" value="N-terminal domain of ligase-like"/>
    <property type="match status" value="1"/>
</dbReference>
<dbReference type="Proteomes" id="UP000824782">
    <property type="component" value="Unassembled WGS sequence"/>
</dbReference>
<name>A0AAV6YKV6_ENGPU</name>
<dbReference type="EMBL" id="WNYA01024161">
    <property type="protein sequence ID" value="KAG8538074.1"/>
    <property type="molecule type" value="Genomic_DNA"/>
</dbReference>
<organism evidence="3 4">
    <name type="scientific">Engystomops pustulosus</name>
    <name type="common">Tungara frog</name>
    <name type="synonym">Physalaemus pustulosus</name>
    <dbReference type="NCBI Taxonomy" id="76066"/>
    <lineage>
        <taxon>Eukaryota</taxon>
        <taxon>Metazoa</taxon>
        <taxon>Chordata</taxon>
        <taxon>Craniata</taxon>
        <taxon>Vertebrata</taxon>
        <taxon>Euteleostomi</taxon>
        <taxon>Amphibia</taxon>
        <taxon>Batrachia</taxon>
        <taxon>Anura</taxon>
        <taxon>Neobatrachia</taxon>
        <taxon>Hyloidea</taxon>
        <taxon>Leptodactylidae</taxon>
        <taxon>Leiuperinae</taxon>
        <taxon>Engystomops</taxon>
    </lineage>
</organism>
<keyword evidence="4" id="KW-1185">Reference proteome</keyword>
<sequence>MAVPTIYSKLIEYYDSHLAKTGVKDFIKAVCQQKFRLMVSGSSALPVPILERWREITGHTLLERYGMTEIGMALTNPLNGPRVP</sequence>
<dbReference type="SUPFAM" id="SSF56801">
    <property type="entry name" value="Acetyl-CoA synthetase-like"/>
    <property type="match status" value="1"/>
</dbReference>
<dbReference type="InterPro" id="IPR042099">
    <property type="entry name" value="ANL_N_sf"/>
</dbReference>
<gene>
    <name evidence="3" type="ORF">GDO81_023342</name>
</gene>
<accession>A0AAV6YKV6</accession>
<dbReference type="AlphaFoldDB" id="A0AAV6YKV6"/>
<evidence type="ECO:0000313" key="3">
    <source>
        <dbReference type="EMBL" id="KAG8538074.1"/>
    </source>
</evidence>